<evidence type="ECO:0000256" key="8">
    <source>
        <dbReference type="ARBA" id="ARBA00022771"/>
    </source>
</evidence>
<evidence type="ECO:0000256" key="9">
    <source>
        <dbReference type="ARBA" id="ARBA00022801"/>
    </source>
</evidence>
<evidence type="ECO:0000256" key="15">
    <source>
        <dbReference type="PROSITE-ProRule" id="PRU01256"/>
    </source>
</evidence>
<keyword evidence="12 15" id="KW-0234">DNA repair</keyword>
<feature type="compositionally biased region" description="Polar residues" evidence="16">
    <location>
        <begin position="422"/>
        <end position="447"/>
    </location>
</feature>
<evidence type="ECO:0000256" key="5">
    <source>
        <dbReference type="ARBA" id="ARBA00022670"/>
    </source>
</evidence>
<feature type="non-terminal residue" evidence="18">
    <location>
        <position position="1"/>
    </location>
</feature>
<evidence type="ECO:0000256" key="1">
    <source>
        <dbReference type="ARBA" id="ARBA00004123"/>
    </source>
</evidence>
<protein>
    <recommendedName>
        <fullName evidence="14">Protein with SprT-like domain at the N terminus</fullName>
    </recommendedName>
</protein>
<keyword evidence="5" id="KW-0645">Protease</keyword>
<evidence type="ECO:0000313" key="18">
    <source>
        <dbReference type="EMBL" id="KAJ4443499.1"/>
    </source>
</evidence>
<evidence type="ECO:0000256" key="13">
    <source>
        <dbReference type="ARBA" id="ARBA00023242"/>
    </source>
</evidence>
<dbReference type="Proteomes" id="UP001148838">
    <property type="component" value="Unassembled WGS sequence"/>
</dbReference>
<dbReference type="InterPro" id="IPR055220">
    <property type="entry name" value="SPRTN_ZBD"/>
</dbReference>
<keyword evidence="19" id="KW-1185">Reference proteome</keyword>
<keyword evidence="4" id="KW-0158">Chromosome</keyword>
<evidence type="ECO:0000256" key="10">
    <source>
        <dbReference type="ARBA" id="ARBA00022833"/>
    </source>
</evidence>
<keyword evidence="8 15" id="KW-0863">Zinc-finger</keyword>
<feature type="region of interest" description="Disordered" evidence="16">
    <location>
        <begin position="422"/>
        <end position="536"/>
    </location>
</feature>
<dbReference type="PANTHER" id="PTHR21220">
    <property type="entry name" value="DNA-DEPENDENT METALLOPROTEASE SPRTN"/>
    <property type="match status" value="1"/>
</dbReference>
<dbReference type="PANTHER" id="PTHR21220:SF0">
    <property type="entry name" value="DNA-DEPENDENT METALLOPROTEASE SPRTN"/>
    <property type="match status" value="1"/>
</dbReference>
<dbReference type="SMART" id="SM00731">
    <property type="entry name" value="SprT"/>
    <property type="match status" value="1"/>
</dbReference>
<evidence type="ECO:0000256" key="14">
    <source>
        <dbReference type="ARBA" id="ARBA00030396"/>
    </source>
</evidence>
<dbReference type="InterPro" id="IPR044245">
    <property type="entry name" value="Spartan"/>
</dbReference>
<feature type="region of interest" description="Disordered" evidence="16">
    <location>
        <begin position="240"/>
        <end position="263"/>
    </location>
</feature>
<dbReference type="PROSITE" id="PS51908">
    <property type="entry name" value="ZF_UBZ4"/>
    <property type="match status" value="1"/>
</dbReference>
<comment type="similarity">
    <text evidence="3">Belongs to the Spartan family.</text>
</comment>
<keyword evidence="10" id="KW-0862">Zinc</keyword>
<keyword evidence="6" id="KW-0479">Metal-binding</keyword>
<gene>
    <name evidence="18" type="ORF">ANN_05171</name>
</gene>
<dbReference type="Pfam" id="PF22934">
    <property type="entry name" value="SPRTN_ZBD"/>
    <property type="match status" value="1"/>
</dbReference>
<feature type="compositionally biased region" description="Gly residues" evidence="16">
    <location>
        <begin position="331"/>
        <end position="340"/>
    </location>
</feature>
<dbReference type="Gene3D" id="3.30.160.60">
    <property type="entry name" value="Classic Zinc Finger"/>
    <property type="match status" value="2"/>
</dbReference>
<dbReference type="Pfam" id="PF10263">
    <property type="entry name" value="SprT-like"/>
    <property type="match status" value="1"/>
</dbReference>
<dbReference type="InterPro" id="IPR006640">
    <property type="entry name" value="SprT-like_domain"/>
</dbReference>
<evidence type="ECO:0000256" key="2">
    <source>
        <dbReference type="ARBA" id="ARBA00004286"/>
    </source>
</evidence>
<evidence type="ECO:0000259" key="17">
    <source>
        <dbReference type="PROSITE" id="PS51908"/>
    </source>
</evidence>
<name>A0ABQ8TAH6_PERAM</name>
<dbReference type="SMART" id="SM00734">
    <property type="entry name" value="ZnF_Rad18"/>
    <property type="match status" value="3"/>
</dbReference>
<feature type="domain" description="UBZ4-type" evidence="17">
    <location>
        <begin position="567"/>
        <end position="594"/>
    </location>
</feature>
<feature type="compositionally biased region" description="Basic and acidic residues" evidence="16">
    <location>
        <begin position="240"/>
        <end position="262"/>
    </location>
</feature>
<evidence type="ECO:0000256" key="16">
    <source>
        <dbReference type="SAM" id="MobiDB-lite"/>
    </source>
</evidence>
<feature type="compositionally biased region" description="Polar residues" evidence="16">
    <location>
        <begin position="484"/>
        <end position="530"/>
    </location>
</feature>
<keyword evidence="11" id="KW-0482">Metalloprotease</keyword>
<evidence type="ECO:0000256" key="3">
    <source>
        <dbReference type="ARBA" id="ARBA00010724"/>
    </source>
</evidence>
<evidence type="ECO:0000256" key="4">
    <source>
        <dbReference type="ARBA" id="ARBA00022454"/>
    </source>
</evidence>
<feature type="region of interest" description="Disordered" evidence="16">
    <location>
        <begin position="277"/>
        <end position="340"/>
    </location>
</feature>
<evidence type="ECO:0000256" key="7">
    <source>
        <dbReference type="ARBA" id="ARBA00022763"/>
    </source>
</evidence>
<evidence type="ECO:0000313" key="19">
    <source>
        <dbReference type="Proteomes" id="UP001148838"/>
    </source>
</evidence>
<dbReference type="InterPro" id="IPR006642">
    <property type="entry name" value="Rad18_UBZ4"/>
</dbReference>
<feature type="compositionally biased region" description="Low complexity" evidence="16">
    <location>
        <begin position="277"/>
        <end position="292"/>
    </location>
</feature>
<sequence length="696" mass="76687">RESGRSISSPPIKALELRNKENGYRSKPPKETSIVDPSWEYIDPTPDIHALFVQFDIRFFWGKLKNVEVRWSPRMTSCAGVCCYEGRGGLCSVRLSLPLLKLRPRKDLVETLLHEMIHAYLFVTHNNRDRDGHGPEFHKHMNRINNEAGTKITVSWLYIDAFIVSSSFFLGNVYHSFHDEVKLYQQHWWRCDGPCQKRPPYFGMVKRAMDRAPGPTDFWWKDHQERCGGRYIKVREPEGFSKKKTKQTDTKVTHPPTEKNDIRTFFPFHGKGNTLGSSSNISSGITSSKSHSPLIKTNPSNVTAFKDLSNKHKKGSGPKKAVSSANNGNKRPGGFGGMLANRGGGTLVITAKGTKSEQVINENKSTTPVDGSNKGVKGVANIHTINGNTNRESASAAFTPFGGKGHTLGGSGVSRLLNTKSETVTSKVNKHNGFSNGESKSRPSNKAKSPSLSPQKSQQHLDSWISSSKKKAEDNKIRGKFDAGQSNVARNSSVSPQKSLRTVDNWTLDNKRSLTSSEQSQFSDVSTSPSGGKAPKRHISIAENADDMKKLRSGSFMDLSETESGDMVNCPVCNSKIREVNINTHLDSCIEADVTDNGTATVKDCAVKFAPDCGVVKCPACNADTLKRDLEGHLEECLQSVFGKGRIVDDDEEDDWATKNSVDKKSGDNIYPCPCCLTMVKDVDMNAHLDVCLSAS</sequence>
<feature type="compositionally biased region" description="Basic and acidic residues" evidence="16">
    <location>
        <begin position="470"/>
        <end position="481"/>
    </location>
</feature>
<feature type="compositionally biased region" description="Low complexity" evidence="16">
    <location>
        <begin position="448"/>
        <end position="458"/>
    </location>
</feature>
<comment type="caution">
    <text evidence="18">The sequence shown here is derived from an EMBL/GenBank/DDBJ whole genome shotgun (WGS) entry which is preliminary data.</text>
</comment>
<keyword evidence="9" id="KW-0378">Hydrolase</keyword>
<proteinExistence type="inferred from homology"/>
<accession>A0ABQ8TAH6</accession>
<comment type="subcellular location">
    <subcellularLocation>
        <location evidence="2">Chromosome</location>
    </subcellularLocation>
    <subcellularLocation>
        <location evidence="1">Nucleus</location>
    </subcellularLocation>
</comment>
<keyword evidence="7 15" id="KW-0227">DNA damage</keyword>
<dbReference type="EMBL" id="JAJSOF020000013">
    <property type="protein sequence ID" value="KAJ4443499.1"/>
    <property type="molecule type" value="Genomic_DNA"/>
</dbReference>
<evidence type="ECO:0000256" key="6">
    <source>
        <dbReference type="ARBA" id="ARBA00022723"/>
    </source>
</evidence>
<evidence type="ECO:0000256" key="11">
    <source>
        <dbReference type="ARBA" id="ARBA00023049"/>
    </source>
</evidence>
<keyword evidence="13" id="KW-0539">Nucleus</keyword>
<evidence type="ECO:0000256" key="12">
    <source>
        <dbReference type="ARBA" id="ARBA00023204"/>
    </source>
</evidence>
<reference evidence="18 19" key="1">
    <citation type="journal article" date="2022" name="Allergy">
        <title>Genome assembly and annotation of Periplaneta americana reveal a comprehensive cockroach allergen profile.</title>
        <authorList>
            <person name="Wang L."/>
            <person name="Xiong Q."/>
            <person name="Saelim N."/>
            <person name="Wang L."/>
            <person name="Nong W."/>
            <person name="Wan A.T."/>
            <person name="Shi M."/>
            <person name="Liu X."/>
            <person name="Cao Q."/>
            <person name="Hui J.H.L."/>
            <person name="Sookrung N."/>
            <person name="Leung T.F."/>
            <person name="Tungtrongchitr A."/>
            <person name="Tsui S.K.W."/>
        </authorList>
    </citation>
    <scope>NUCLEOTIDE SEQUENCE [LARGE SCALE GENOMIC DNA]</scope>
    <source>
        <strain evidence="18">PWHHKU_190912</strain>
    </source>
</reference>
<organism evidence="18 19">
    <name type="scientific">Periplaneta americana</name>
    <name type="common">American cockroach</name>
    <name type="synonym">Blatta americana</name>
    <dbReference type="NCBI Taxonomy" id="6978"/>
    <lineage>
        <taxon>Eukaryota</taxon>
        <taxon>Metazoa</taxon>
        <taxon>Ecdysozoa</taxon>
        <taxon>Arthropoda</taxon>
        <taxon>Hexapoda</taxon>
        <taxon>Insecta</taxon>
        <taxon>Pterygota</taxon>
        <taxon>Neoptera</taxon>
        <taxon>Polyneoptera</taxon>
        <taxon>Dictyoptera</taxon>
        <taxon>Blattodea</taxon>
        <taxon>Blattoidea</taxon>
        <taxon>Blattidae</taxon>
        <taxon>Blattinae</taxon>
        <taxon>Periplaneta</taxon>
    </lineage>
</organism>